<dbReference type="AlphaFoldDB" id="A0AAW2HD08"/>
<accession>A0AAW2HD08</accession>
<dbReference type="GO" id="GO:0006513">
    <property type="term" value="P:protein monoubiquitination"/>
    <property type="evidence" value="ECO:0007669"/>
    <property type="project" value="TreeGrafter"/>
</dbReference>
<dbReference type="InterPro" id="IPR013083">
    <property type="entry name" value="Znf_RING/FYVE/PHD"/>
</dbReference>
<evidence type="ECO:0000259" key="2">
    <source>
        <dbReference type="Pfam" id="PF18891"/>
    </source>
</evidence>
<gene>
    <name evidence="3" type="ORF">PYX00_009877</name>
</gene>
<dbReference type="Pfam" id="PF18891">
    <property type="entry name" value="FANCL_d3"/>
    <property type="match status" value="1"/>
</dbReference>
<evidence type="ECO:0000259" key="1">
    <source>
        <dbReference type="Pfam" id="PF11793"/>
    </source>
</evidence>
<dbReference type="Pfam" id="PF11793">
    <property type="entry name" value="FANCL_C"/>
    <property type="match status" value="1"/>
</dbReference>
<dbReference type="GO" id="GO:0061630">
    <property type="term" value="F:ubiquitin protein ligase activity"/>
    <property type="evidence" value="ECO:0007669"/>
    <property type="project" value="TreeGrafter"/>
</dbReference>
<organism evidence="3">
    <name type="scientific">Menopon gallinae</name>
    <name type="common">poultry shaft louse</name>
    <dbReference type="NCBI Taxonomy" id="328185"/>
    <lineage>
        <taxon>Eukaryota</taxon>
        <taxon>Metazoa</taxon>
        <taxon>Ecdysozoa</taxon>
        <taxon>Arthropoda</taxon>
        <taxon>Hexapoda</taxon>
        <taxon>Insecta</taxon>
        <taxon>Pterygota</taxon>
        <taxon>Neoptera</taxon>
        <taxon>Paraneoptera</taxon>
        <taxon>Psocodea</taxon>
        <taxon>Troctomorpha</taxon>
        <taxon>Phthiraptera</taxon>
        <taxon>Amblycera</taxon>
        <taxon>Menoponidae</taxon>
        <taxon>Menopon</taxon>
    </lineage>
</organism>
<proteinExistence type="predicted"/>
<dbReference type="Gene3D" id="3.30.40.10">
    <property type="entry name" value="Zinc/RING finger domain, C3HC4 (zinc finger)"/>
    <property type="match status" value="1"/>
</dbReference>
<protein>
    <recommendedName>
        <fullName evidence="4">RING-type domain-containing protein</fullName>
    </recommendedName>
</protein>
<comment type="caution">
    <text evidence="3">The sequence shown here is derived from an EMBL/GenBank/DDBJ whole genome shotgun (WGS) entry which is preliminary data.</text>
</comment>
<dbReference type="SMART" id="SM01197">
    <property type="entry name" value="FANCL_C"/>
    <property type="match status" value="1"/>
</dbReference>
<dbReference type="PANTHER" id="PTHR13206:SF0">
    <property type="entry name" value="E3 UBIQUITIN-PROTEIN LIGASE FANCL"/>
    <property type="match status" value="1"/>
</dbReference>
<dbReference type="InterPro" id="IPR043003">
    <property type="entry name" value="FANCL_d3_sf"/>
</dbReference>
<dbReference type="EMBL" id="JARGDH010000005">
    <property type="protein sequence ID" value="KAL0267682.1"/>
    <property type="molecule type" value="Genomic_DNA"/>
</dbReference>
<name>A0AAW2HD08_9NEOP</name>
<dbReference type="Gene3D" id="3.10.110.20">
    <property type="entry name" value="RWD domain-like"/>
    <property type="match status" value="1"/>
</dbReference>
<dbReference type="InterPro" id="IPR026848">
    <property type="entry name" value="Fancl"/>
</dbReference>
<dbReference type="PANTHER" id="PTHR13206">
    <property type="entry name" value="UBIQUITIN LIGASE PROTEIN PHF9 FANCONI ANEMIA GROUP L PROTEIN"/>
    <property type="match status" value="1"/>
</dbReference>
<feature type="domain" description="FANCL C-terminal" evidence="1">
    <location>
        <begin position="308"/>
        <end position="368"/>
    </location>
</feature>
<dbReference type="InterPro" id="IPR026850">
    <property type="entry name" value="FANCL_C"/>
</dbReference>
<dbReference type="InterPro" id="IPR044037">
    <property type="entry name" value="FANCL_d3"/>
</dbReference>
<dbReference type="GO" id="GO:0036297">
    <property type="term" value="P:interstrand cross-link repair"/>
    <property type="evidence" value="ECO:0007669"/>
    <property type="project" value="InterPro"/>
</dbReference>
<dbReference type="GO" id="GO:0043240">
    <property type="term" value="C:Fanconi anaemia nuclear complex"/>
    <property type="evidence" value="ECO:0007669"/>
    <property type="project" value="InterPro"/>
</dbReference>
<reference evidence="3" key="1">
    <citation type="journal article" date="2024" name="Gigascience">
        <title>Chromosome-level genome of the poultry shaft louse Menopon gallinae provides insight into the host-switching and adaptive evolution of parasitic lice.</title>
        <authorList>
            <person name="Xu Y."/>
            <person name="Ma L."/>
            <person name="Liu S."/>
            <person name="Liang Y."/>
            <person name="Liu Q."/>
            <person name="He Z."/>
            <person name="Tian L."/>
            <person name="Duan Y."/>
            <person name="Cai W."/>
            <person name="Li H."/>
            <person name="Song F."/>
        </authorList>
    </citation>
    <scope>NUCLEOTIDE SEQUENCE</scope>
    <source>
        <strain evidence="3">Cailab_2023a</strain>
    </source>
</reference>
<dbReference type="CDD" id="cd23832">
    <property type="entry name" value="DRWD-C_FANCL"/>
    <property type="match status" value="1"/>
</dbReference>
<evidence type="ECO:0000313" key="3">
    <source>
        <dbReference type="EMBL" id="KAL0267682.1"/>
    </source>
</evidence>
<sequence>MMVLLYVHDHYEGYIKAKGRRYFIKALIKNENEWTPSDLIIDWRLLTFFSDELNNFINENHKGIGFSDFFKKLEEFLKSSLGECGESHLWIDNPLKAHEHYKYLEHELKGVNEHIKDFNSDNGTITIQSTDPARRVHTALLKITDNYPVEPLKIISHNLPLEGGNFLQTNTDLQSSTTISNFCKSFVNCIKTFQDFWNQISILDTNCWILDPENPTFGDITRKIKISNRISVMLTFNPYACWQIPDIKFIGCQSTVDEFREVLQKNLMNEVWDPQCGVLHNLMNVLEVEFPPKPDIVENELNLIQSGECAICFMVRVAKETPSVICDNDNCLSNYHASCLSKYLLSIPRSNVCFGRVQGKCPNCEEPIFCPVPDKC</sequence>
<feature type="domain" description="FANCL UBC-like" evidence="2">
    <location>
        <begin position="195"/>
        <end position="292"/>
    </location>
</feature>
<evidence type="ECO:0008006" key="4">
    <source>
        <dbReference type="Google" id="ProtNLM"/>
    </source>
</evidence>